<evidence type="ECO:0000313" key="2">
    <source>
        <dbReference type="Proteomes" id="UP000183585"/>
    </source>
</evidence>
<dbReference type="AlphaFoldDB" id="A0A1C5AD38"/>
<dbReference type="RefSeq" id="WP_074476972.1">
    <property type="nucleotide sequence ID" value="NZ_FMCT01000012.1"/>
</dbReference>
<reference evidence="2" key="1">
    <citation type="submission" date="2016-06" db="EMBL/GenBank/DDBJ databases">
        <authorList>
            <person name="Varghese N."/>
            <person name="Submissions Spin"/>
        </authorList>
    </citation>
    <scope>NUCLEOTIDE SEQUENCE [LARGE SCALE GENOMIC DNA]</scope>
    <source>
        <strain evidence="2">DSM 43168</strain>
    </source>
</reference>
<name>A0A1C5AD38_9ACTN</name>
<accession>A0A1C5AD38</accession>
<proteinExistence type="predicted"/>
<dbReference type="EMBL" id="FMCT01000012">
    <property type="protein sequence ID" value="SCF43147.1"/>
    <property type="molecule type" value="Genomic_DNA"/>
</dbReference>
<gene>
    <name evidence="1" type="ORF">GA0070563_112194</name>
</gene>
<keyword evidence="2" id="KW-1185">Reference proteome</keyword>
<evidence type="ECO:0000313" key="1">
    <source>
        <dbReference type="EMBL" id="SCF43147.1"/>
    </source>
</evidence>
<dbReference type="Proteomes" id="UP000183585">
    <property type="component" value="Unassembled WGS sequence"/>
</dbReference>
<organism evidence="1 2">
    <name type="scientific">Micromonospora carbonacea</name>
    <dbReference type="NCBI Taxonomy" id="47853"/>
    <lineage>
        <taxon>Bacteria</taxon>
        <taxon>Bacillati</taxon>
        <taxon>Actinomycetota</taxon>
        <taxon>Actinomycetes</taxon>
        <taxon>Micromonosporales</taxon>
        <taxon>Micromonosporaceae</taxon>
        <taxon>Micromonospora</taxon>
    </lineage>
</organism>
<protein>
    <submittedName>
        <fullName evidence="1">Uncharacterized protein</fullName>
    </submittedName>
</protein>
<sequence length="78" mass="8835">MTGNADLISLAVVLALLVLTSVVLTVDYWRWWRLVYALRNPKSPQVWETEQWWGIVADLDDVAETGRRIAAAHGEVTQ</sequence>